<keyword evidence="3" id="KW-1185">Reference proteome</keyword>
<evidence type="ECO:0000313" key="3">
    <source>
        <dbReference type="Proteomes" id="UP001152622"/>
    </source>
</evidence>
<dbReference type="Proteomes" id="UP001152622">
    <property type="component" value="Chromosome 4"/>
</dbReference>
<feature type="region of interest" description="Disordered" evidence="1">
    <location>
        <begin position="161"/>
        <end position="192"/>
    </location>
</feature>
<proteinExistence type="predicted"/>
<comment type="caution">
    <text evidence="2">The sequence shown here is derived from an EMBL/GenBank/DDBJ whole genome shotgun (WGS) entry which is preliminary data.</text>
</comment>
<reference evidence="2" key="1">
    <citation type="journal article" date="2023" name="Science">
        <title>Genome structures resolve the early diversification of teleost fishes.</title>
        <authorList>
            <person name="Parey E."/>
            <person name="Louis A."/>
            <person name="Montfort J."/>
            <person name="Bouchez O."/>
            <person name="Roques C."/>
            <person name="Iampietro C."/>
            <person name="Lluch J."/>
            <person name="Castinel A."/>
            <person name="Donnadieu C."/>
            <person name="Desvignes T."/>
            <person name="Floi Bucao C."/>
            <person name="Jouanno E."/>
            <person name="Wen M."/>
            <person name="Mejri S."/>
            <person name="Dirks R."/>
            <person name="Jansen H."/>
            <person name="Henkel C."/>
            <person name="Chen W.J."/>
            <person name="Zahm M."/>
            <person name="Cabau C."/>
            <person name="Klopp C."/>
            <person name="Thompson A.W."/>
            <person name="Robinson-Rechavi M."/>
            <person name="Braasch I."/>
            <person name="Lecointre G."/>
            <person name="Bobe J."/>
            <person name="Postlethwait J.H."/>
            <person name="Berthelot C."/>
            <person name="Roest Crollius H."/>
            <person name="Guiguen Y."/>
        </authorList>
    </citation>
    <scope>NUCLEOTIDE SEQUENCE</scope>
    <source>
        <strain evidence="2">WJC10195</strain>
    </source>
</reference>
<gene>
    <name evidence="2" type="ORF">SKAU_G00123770</name>
</gene>
<organism evidence="2 3">
    <name type="scientific">Synaphobranchus kaupii</name>
    <name type="common">Kaup's arrowtooth eel</name>
    <dbReference type="NCBI Taxonomy" id="118154"/>
    <lineage>
        <taxon>Eukaryota</taxon>
        <taxon>Metazoa</taxon>
        <taxon>Chordata</taxon>
        <taxon>Craniata</taxon>
        <taxon>Vertebrata</taxon>
        <taxon>Euteleostomi</taxon>
        <taxon>Actinopterygii</taxon>
        <taxon>Neopterygii</taxon>
        <taxon>Teleostei</taxon>
        <taxon>Anguilliformes</taxon>
        <taxon>Synaphobranchidae</taxon>
        <taxon>Synaphobranchus</taxon>
    </lineage>
</organism>
<evidence type="ECO:0000313" key="2">
    <source>
        <dbReference type="EMBL" id="KAJ8363546.1"/>
    </source>
</evidence>
<protein>
    <submittedName>
        <fullName evidence="2">Uncharacterized protein</fullName>
    </submittedName>
</protein>
<name>A0A9Q1J2A9_SYNKA</name>
<sequence>MRWQEQSQDLPDGSDLFSYRPAAHRHLSVRGHVPANNLPAAFLNLDYASTCTEMESWALTQRSHLTPHAVLTAISRYLCAHASHSEGSGALWTRGMQPNGRTFYGGRASARSLQPVTDGARSLWTALRSEWKSGDRVHNEVRELDKNTLLAVLGMLVPSRSRMPKADTRAPPAQINKAEPPRRAPLHHATSRKRHAVGVLLRAC</sequence>
<evidence type="ECO:0000256" key="1">
    <source>
        <dbReference type="SAM" id="MobiDB-lite"/>
    </source>
</evidence>
<dbReference type="AlphaFoldDB" id="A0A9Q1J2A9"/>
<accession>A0A9Q1J2A9</accession>
<dbReference type="EMBL" id="JAINUF010000004">
    <property type="protein sequence ID" value="KAJ8363546.1"/>
    <property type="molecule type" value="Genomic_DNA"/>
</dbReference>